<evidence type="ECO:0000256" key="3">
    <source>
        <dbReference type="ARBA" id="ARBA00022763"/>
    </source>
</evidence>
<dbReference type="EC" id="3.4.-.-" evidence="8"/>
<organism evidence="10 11">
    <name type="scientific">Burkholderia gladioli</name>
    <name type="common">Pseudomonas marginata</name>
    <name type="synonym">Phytomonas marginata</name>
    <dbReference type="NCBI Taxonomy" id="28095"/>
    <lineage>
        <taxon>Bacteria</taxon>
        <taxon>Pseudomonadati</taxon>
        <taxon>Pseudomonadota</taxon>
        <taxon>Betaproteobacteria</taxon>
        <taxon>Burkholderiales</taxon>
        <taxon>Burkholderiaceae</taxon>
        <taxon>Burkholderia</taxon>
    </lineage>
</organism>
<evidence type="ECO:0000313" key="11">
    <source>
        <dbReference type="Proteomes" id="UP000220629"/>
    </source>
</evidence>
<dbReference type="RefSeq" id="WP_098153315.1">
    <property type="nucleotide sequence ID" value="NZ_JAYNCN010000048.1"/>
</dbReference>
<keyword evidence="2 8" id="KW-0645">Protease</keyword>
<dbReference type="InterPro" id="IPR003738">
    <property type="entry name" value="SRAP"/>
</dbReference>
<keyword evidence="6" id="KW-0238">DNA-binding</keyword>
<dbReference type="GO" id="GO:0016829">
    <property type="term" value="F:lyase activity"/>
    <property type="evidence" value="ECO:0007669"/>
    <property type="project" value="UniProtKB-KW"/>
</dbReference>
<sequence length="252" mass="28198">MCTNYVATSGSRYADLFDSAPPDGDWPAEIYCDYPAPFIRRGADGGRESLLGSFGIRPQSKIGKFKFDTMNARSETVGQKASFKDSWHACRFAIVPADVIYEPRYPPLPDLDTPVREELVRKVLKDKSERWAIELASGAPCAVAGLWKPWPEPDGSVVYGFTMLTVNADGHPFLSQFHRHLEADGTPNEKRGVVILMPEQYDDWLNCRDPEQARSFLSLLPAEAYRGRPAPRPPRRKKQEVAAPGPANDELF</sequence>
<keyword evidence="3" id="KW-0227">DNA damage</keyword>
<comment type="similarity">
    <text evidence="1 8">Belongs to the SOS response-associated peptidase family.</text>
</comment>
<accession>A0A2A7SAZ7</accession>
<evidence type="ECO:0000256" key="9">
    <source>
        <dbReference type="SAM" id="MobiDB-lite"/>
    </source>
</evidence>
<keyword evidence="5" id="KW-0190">Covalent protein-DNA linkage</keyword>
<dbReference type="GO" id="GO:0003697">
    <property type="term" value="F:single-stranded DNA binding"/>
    <property type="evidence" value="ECO:0007669"/>
    <property type="project" value="InterPro"/>
</dbReference>
<reference evidence="11" key="1">
    <citation type="submission" date="2017-09" db="EMBL/GenBank/DDBJ databases">
        <title>FDA dAtabase for Regulatory Grade micrObial Sequences (FDA-ARGOS): Supporting development and validation of Infectious Disease Dx tests.</title>
        <authorList>
            <person name="Minogue T."/>
            <person name="Wolcott M."/>
            <person name="Wasieloski L."/>
            <person name="Aguilar W."/>
            <person name="Moore D."/>
            <person name="Tallon L."/>
            <person name="Sadzewicz L."/>
            <person name="Ott S."/>
            <person name="Zhao X."/>
            <person name="Nagaraj S."/>
            <person name="Vavikolanu K."/>
            <person name="Aluvathingal J."/>
            <person name="Nadendla S."/>
            <person name="Sichtig H."/>
        </authorList>
    </citation>
    <scope>NUCLEOTIDE SEQUENCE [LARGE SCALE GENOMIC DNA]</scope>
    <source>
        <strain evidence="11">FDAARGOS_390</strain>
    </source>
</reference>
<evidence type="ECO:0000313" key="10">
    <source>
        <dbReference type="EMBL" id="PEH40613.1"/>
    </source>
</evidence>
<evidence type="ECO:0000256" key="7">
    <source>
        <dbReference type="ARBA" id="ARBA00023239"/>
    </source>
</evidence>
<evidence type="ECO:0000256" key="6">
    <source>
        <dbReference type="ARBA" id="ARBA00023125"/>
    </source>
</evidence>
<comment type="caution">
    <text evidence="10">The sequence shown here is derived from an EMBL/GenBank/DDBJ whole genome shotgun (WGS) entry which is preliminary data.</text>
</comment>
<keyword evidence="7" id="KW-0456">Lyase</keyword>
<dbReference type="Pfam" id="PF02586">
    <property type="entry name" value="SRAP"/>
    <property type="match status" value="1"/>
</dbReference>
<dbReference type="Gene3D" id="3.90.1680.10">
    <property type="entry name" value="SOS response associated peptidase-like"/>
    <property type="match status" value="1"/>
</dbReference>
<name>A0A2A7SAZ7_BURGA</name>
<feature type="region of interest" description="Disordered" evidence="9">
    <location>
        <begin position="225"/>
        <end position="252"/>
    </location>
</feature>
<dbReference type="EMBL" id="PDDY01000002">
    <property type="protein sequence ID" value="PEH40613.1"/>
    <property type="molecule type" value="Genomic_DNA"/>
</dbReference>
<dbReference type="GO" id="GO:0006508">
    <property type="term" value="P:proteolysis"/>
    <property type="evidence" value="ECO:0007669"/>
    <property type="project" value="UniProtKB-KW"/>
</dbReference>
<evidence type="ECO:0000256" key="5">
    <source>
        <dbReference type="ARBA" id="ARBA00023124"/>
    </source>
</evidence>
<protein>
    <recommendedName>
        <fullName evidence="8">Abasic site processing protein</fullName>
        <ecNumber evidence="8">3.4.-.-</ecNumber>
    </recommendedName>
</protein>
<dbReference type="PANTHER" id="PTHR13604:SF0">
    <property type="entry name" value="ABASIC SITE PROCESSING PROTEIN HMCES"/>
    <property type="match status" value="1"/>
</dbReference>
<dbReference type="PANTHER" id="PTHR13604">
    <property type="entry name" value="DC12-RELATED"/>
    <property type="match status" value="1"/>
</dbReference>
<evidence type="ECO:0000256" key="8">
    <source>
        <dbReference type="RuleBase" id="RU364100"/>
    </source>
</evidence>
<proteinExistence type="inferred from homology"/>
<evidence type="ECO:0000256" key="1">
    <source>
        <dbReference type="ARBA" id="ARBA00008136"/>
    </source>
</evidence>
<keyword evidence="4 8" id="KW-0378">Hydrolase</keyword>
<dbReference type="Proteomes" id="UP000220629">
    <property type="component" value="Unassembled WGS sequence"/>
</dbReference>
<dbReference type="AlphaFoldDB" id="A0A2A7SAZ7"/>
<dbReference type="InterPro" id="IPR036590">
    <property type="entry name" value="SRAP-like"/>
</dbReference>
<evidence type="ECO:0000256" key="2">
    <source>
        <dbReference type="ARBA" id="ARBA00022670"/>
    </source>
</evidence>
<dbReference type="SUPFAM" id="SSF143081">
    <property type="entry name" value="BB1717-like"/>
    <property type="match status" value="1"/>
</dbReference>
<gene>
    <name evidence="10" type="ORF">CRM94_16565</name>
</gene>
<dbReference type="GO" id="GO:0008233">
    <property type="term" value="F:peptidase activity"/>
    <property type="evidence" value="ECO:0007669"/>
    <property type="project" value="UniProtKB-KW"/>
</dbReference>
<dbReference type="GO" id="GO:0106300">
    <property type="term" value="P:protein-DNA covalent cross-linking repair"/>
    <property type="evidence" value="ECO:0007669"/>
    <property type="project" value="InterPro"/>
</dbReference>
<evidence type="ECO:0000256" key="4">
    <source>
        <dbReference type="ARBA" id="ARBA00022801"/>
    </source>
</evidence>